<organism evidence="11 12">
    <name type="scientific">Oryzias melastigma</name>
    <name type="common">Marine medaka</name>
    <dbReference type="NCBI Taxonomy" id="30732"/>
    <lineage>
        <taxon>Eukaryota</taxon>
        <taxon>Metazoa</taxon>
        <taxon>Chordata</taxon>
        <taxon>Craniata</taxon>
        <taxon>Vertebrata</taxon>
        <taxon>Euteleostomi</taxon>
        <taxon>Actinopterygii</taxon>
        <taxon>Neopterygii</taxon>
        <taxon>Teleostei</taxon>
        <taxon>Neoteleostei</taxon>
        <taxon>Acanthomorphata</taxon>
        <taxon>Ovalentaria</taxon>
        <taxon>Atherinomorphae</taxon>
        <taxon>Beloniformes</taxon>
        <taxon>Adrianichthyidae</taxon>
        <taxon>Oryziinae</taxon>
        <taxon>Oryzias</taxon>
    </lineage>
</organism>
<dbReference type="AlphaFoldDB" id="A0A834C5R0"/>
<keyword evidence="6 10" id="KW-0472">Membrane</keyword>
<keyword evidence="8 11" id="KW-0407">Ion channel</keyword>
<evidence type="ECO:0000313" key="12">
    <source>
        <dbReference type="Proteomes" id="UP000646548"/>
    </source>
</evidence>
<evidence type="ECO:0000256" key="6">
    <source>
        <dbReference type="ARBA" id="ARBA00023136"/>
    </source>
</evidence>
<evidence type="ECO:0000256" key="2">
    <source>
        <dbReference type="ARBA" id="ARBA00022448"/>
    </source>
</evidence>
<reference evidence="11" key="1">
    <citation type="journal article" name="BMC Genomics">
        <title>Long-read sequencing and de novo genome assembly of marine medaka (Oryzias melastigma).</title>
        <authorList>
            <person name="Liang P."/>
            <person name="Saqib H.S.A."/>
            <person name="Ni X."/>
            <person name="Shen Y."/>
        </authorList>
    </citation>
    <scope>NUCLEOTIDE SEQUENCE</scope>
    <source>
        <strain evidence="11">Bigg-433</strain>
    </source>
</reference>
<evidence type="ECO:0000256" key="5">
    <source>
        <dbReference type="ARBA" id="ARBA00023065"/>
    </source>
</evidence>
<gene>
    <name evidence="11" type="ORF">FQA47_002867</name>
</gene>
<proteinExistence type="predicted"/>
<evidence type="ECO:0000256" key="4">
    <source>
        <dbReference type="ARBA" id="ARBA00022989"/>
    </source>
</evidence>
<dbReference type="PANTHER" id="PTHR10258:SF4">
    <property type="entry name" value="CALCIUM-ACTIVATED POTASSIUM CHANNEL SUBUNIT BETA-3"/>
    <property type="match status" value="1"/>
</dbReference>
<keyword evidence="7" id="KW-0325">Glycoprotein</keyword>
<accession>A0A834C5R0</accession>
<sequence>MQEQDHRGEGGQGQGARTQKQASSVGEDRAILLGFTMMAFSVLMFFVVGMTTVKPYINSRWEENSSCVLQQTAILERWVDCRGVSSMPCLTVTVYLNGSADGVFLHLDEESVFLSSVCFYIPNCQLSHEELHDEVKNVENNLTGRQGSTFPCFSSRKPYLSHAVLRRKYTLSRTLFGLLWPCLMLVGGAALVGLVKLTQWLGRLSSRAGGEVARCRSLTDTEGALYRLLQGSSAQSPS</sequence>
<dbReference type="GO" id="GO:0015459">
    <property type="term" value="F:potassium channel regulator activity"/>
    <property type="evidence" value="ECO:0007669"/>
    <property type="project" value="TreeGrafter"/>
</dbReference>
<dbReference type="Proteomes" id="UP000646548">
    <property type="component" value="Unassembled WGS sequence"/>
</dbReference>
<dbReference type="PANTHER" id="PTHR10258">
    <property type="entry name" value="CALCIUM-ACTIVATED POTASSIUM CHANNEL SUBUNIT BETA"/>
    <property type="match status" value="1"/>
</dbReference>
<dbReference type="GO" id="GO:0005513">
    <property type="term" value="P:detection of calcium ion"/>
    <property type="evidence" value="ECO:0007669"/>
    <property type="project" value="TreeGrafter"/>
</dbReference>
<evidence type="ECO:0000313" key="11">
    <source>
        <dbReference type="EMBL" id="KAF6720386.1"/>
    </source>
</evidence>
<comment type="subcellular location">
    <subcellularLocation>
        <location evidence="1">Membrane</location>
        <topology evidence="1">Multi-pass membrane protein</topology>
    </subcellularLocation>
</comment>
<keyword evidence="4 10" id="KW-1133">Transmembrane helix</keyword>
<evidence type="ECO:0000256" key="3">
    <source>
        <dbReference type="ARBA" id="ARBA00022692"/>
    </source>
</evidence>
<dbReference type="GO" id="GO:0008076">
    <property type="term" value="C:voltage-gated potassium channel complex"/>
    <property type="evidence" value="ECO:0007669"/>
    <property type="project" value="TreeGrafter"/>
</dbReference>
<feature type="transmembrane region" description="Helical" evidence="10">
    <location>
        <begin position="175"/>
        <end position="195"/>
    </location>
</feature>
<dbReference type="GO" id="GO:0015269">
    <property type="term" value="F:calcium-activated potassium channel activity"/>
    <property type="evidence" value="ECO:0007669"/>
    <property type="project" value="InterPro"/>
</dbReference>
<protein>
    <submittedName>
        <fullName evidence="11">Calcium-activated potassium channel subunit beta-3</fullName>
    </submittedName>
</protein>
<evidence type="ECO:0000256" key="9">
    <source>
        <dbReference type="SAM" id="MobiDB-lite"/>
    </source>
</evidence>
<dbReference type="EMBL" id="WKFB01000527">
    <property type="protein sequence ID" value="KAF6720386.1"/>
    <property type="molecule type" value="Genomic_DNA"/>
</dbReference>
<feature type="transmembrane region" description="Helical" evidence="10">
    <location>
        <begin position="30"/>
        <end position="53"/>
    </location>
</feature>
<evidence type="ECO:0000256" key="1">
    <source>
        <dbReference type="ARBA" id="ARBA00004141"/>
    </source>
</evidence>
<name>A0A834C5R0_ORYME</name>
<keyword evidence="5" id="KW-0406">Ion transport</keyword>
<keyword evidence="2" id="KW-0813">Transport</keyword>
<keyword evidence="3 10" id="KW-0812">Transmembrane</keyword>
<comment type="caution">
    <text evidence="11">The sequence shown here is derived from an EMBL/GenBank/DDBJ whole genome shotgun (WGS) entry which is preliminary data.</text>
</comment>
<evidence type="ECO:0000256" key="10">
    <source>
        <dbReference type="SAM" id="Phobius"/>
    </source>
</evidence>
<evidence type="ECO:0000256" key="8">
    <source>
        <dbReference type="ARBA" id="ARBA00023303"/>
    </source>
</evidence>
<dbReference type="Pfam" id="PF03185">
    <property type="entry name" value="CaKB"/>
    <property type="match status" value="1"/>
</dbReference>
<feature type="region of interest" description="Disordered" evidence="9">
    <location>
        <begin position="1"/>
        <end position="22"/>
    </location>
</feature>
<dbReference type="InterPro" id="IPR003930">
    <property type="entry name" value="K_chnl_Ca-activ_BK_bsu"/>
</dbReference>
<evidence type="ECO:0000256" key="7">
    <source>
        <dbReference type="ARBA" id="ARBA00023180"/>
    </source>
</evidence>